<feature type="region of interest" description="Disordered" evidence="1">
    <location>
        <begin position="65"/>
        <end position="85"/>
    </location>
</feature>
<proteinExistence type="predicted"/>
<evidence type="ECO:0000256" key="1">
    <source>
        <dbReference type="SAM" id="MobiDB-lite"/>
    </source>
</evidence>
<reference evidence="2" key="1">
    <citation type="submission" date="2023-07" db="EMBL/GenBank/DDBJ databases">
        <title>draft genome sequence of fig (Ficus carica).</title>
        <authorList>
            <person name="Takahashi T."/>
            <person name="Nishimura K."/>
        </authorList>
    </citation>
    <scope>NUCLEOTIDE SEQUENCE</scope>
</reference>
<comment type="caution">
    <text evidence="2">The sequence shown here is derived from an EMBL/GenBank/DDBJ whole genome shotgun (WGS) entry which is preliminary data.</text>
</comment>
<accession>A0AA88DM03</accession>
<name>A0AA88DM03_FICCA</name>
<evidence type="ECO:0000313" key="2">
    <source>
        <dbReference type="EMBL" id="GMN57733.1"/>
    </source>
</evidence>
<dbReference type="EMBL" id="BTGU01000072">
    <property type="protein sequence ID" value="GMN57733.1"/>
    <property type="molecule type" value="Genomic_DNA"/>
</dbReference>
<evidence type="ECO:0000313" key="3">
    <source>
        <dbReference type="Proteomes" id="UP001187192"/>
    </source>
</evidence>
<gene>
    <name evidence="2" type="ORF">TIFTF001_026847</name>
</gene>
<dbReference type="AlphaFoldDB" id="A0AA88DM03"/>
<protein>
    <submittedName>
        <fullName evidence="2">Uncharacterized protein</fullName>
    </submittedName>
</protein>
<dbReference type="Gramene" id="FCD_00031532-RA">
    <property type="protein sequence ID" value="FCD_00031532-RA:cds"/>
    <property type="gene ID" value="FCD_00031532"/>
</dbReference>
<sequence>MAVDPHSTATNNEFLREICGGEELGGTKWEASAPNLVCALDGAGVTKGLTPAPDAGRFSHLPLPSFHPKTYPTPDPSPLDLMPNARDHPRLLRCRAPTFANEREHPPPPT</sequence>
<dbReference type="Proteomes" id="UP001187192">
    <property type="component" value="Unassembled WGS sequence"/>
</dbReference>
<keyword evidence="3" id="KW-1185">Reference proteome</keyword>
<organism evidence="2 3">
    <name type="scientific">Ficus carica</name>
    <name type="common">Common fig</name>
    <dbReference type="NCBI Taxonomy" id="3494"/>
    <lineage>
        <taxon>Eukaryota</taxon>
        <taxon>Viridiplantae</taxon>
        <taxon>Streptophyta</taxon>
        <taxon>Embryophyta</taxon>
        <taxon>Tracheophyta</taxon>
        <taxon>Spermatophyta</taxon>
        <taxon>Magnoliopsida</taxon>
        <taxon>eudicotyledons</taxon>
        <taxon>Gunneridae</taxon>
        <taxon>Pentapetalae</taxon>
        <taxon>rosids</taxon>
        <taxon>fabids</taxon>
        <taxon>Rosales</taxon>
        <taxon>Moraceae</taxon>
        <taxon>Ficeae</taxon>
        <taxon>Ficus</taxon>
    </lineage>
</organism>